<dbReference type="InterPro" id="IPR047146">
    <property type="entry name" value="Cyt_P450_E_CYP52_fungi"/>
</dbReference>
<keyword evidence="5" id="KW-0560">Oxidoreductase</keyword>
<protein>
    <recommendedName>
        <fullName evidence="10">DUF4470 domain-containing protein</fullName>
    </recommendedName>
</protein>
<dbReference type="PRINTS" id="PR00385">
    <property type="entry name" value="P450"/>
</dbReference>
<dbReference type="AlphaFoldDB" id="A0A4Q2DN28"/>
<dbReference type="InterPro" id="IPR002401">
    <property type="entry name" value="Cyt_P450_E_grp-I"/>
</dbReference>
<dbReference type="PROSITE" id="PS00086">
    <property type="entry name" value="CYTOCHROME_P450"/>
    <property type="match status" value="1"/>
</dbReference>
<evidence type="ECO:0000313" key="12">
    <source>
        <dbReference type="Proteomes" id="UP000290288"/>
    </source>
</evidence>
<keyword evidence="3 8" id="KW-0349">Heme</keyword>
<dbReference type="InterPro" id="IPR036396">
    <property type="entry name" value="Cyt_P450_sf"/>
</dbReference>
<dbReference type="SUPFAM" id="SSF48264">
    <property type="entry name" value="Cytochrome P450"/>
    <property type="match status" value="1"/>
</dbReference>
<feature type="binding site" description="axial binding residue" evidence="8">
    <location>
        <position position="540"/>
    </location>
    <ligand>
        <name>heme</name>
        <dbReference type="ChEBI" id="CHEBI:30413"/>
    </ligand>
    <ligandPart>
        <name>Fe</name>
        <dbReference type="ChEBI" id="CHEBI:18248"/>
    </ligandPart>
</feature>
<dbReference type="CDD" id="cd11063">
    <property type="entry name" value="CYP52"/>
    <property type="match status" value="1"/>
</dbReference>
<comment type="similarity">
    <text evidence="2">Belongs to the cytochrome P450 family.</text>
</comment>
<keyword evidence="6 8" id="KW-0408">Iron</keyword>
<evidence type="ECO:0000313" key="11">
    <source>
        <dbReference type="EMBL" id="RXW21383.1"/>
    </source>
</evidence>
<dbReference type="EMBL" id="SDEE01000110">
    <property type="protein sequence ID" value="RXW21383.1"/>
    <property type="molecule type" value="Genomic_DNA"/>
</dbReference>
<dbReference type="PANTHER" id="PTHR24287:SF1">
    <property type="entry name" value="P450, PUTATIVE (EUROFUNG)-RELATED"/>
    <property type="match status" value="1"/>
</dbReference>
<dbReference type="InterPro" id="IPR001128">
    <property type="entry name" value="Cyt_P450"/>
</dbReference>
<evidence type="ECO:0000256" key="8">
    <source>
        <dbReference type="PIRSR" id="PIRSR602401-1"/>
    </source>
</evidence>
<dbReference type="PRINTS" id="PR00463">
    <property type="entry name" value="EP450I"/>
</dbReference>
<comment type="caution">
    <text evidence="11">The sequence shown here is derived from an EMBL/GenBank/DDBJ whole genome shotgun (WGS) entry which is preliminary data.</text>
</comment>
<feature type="domain" description="DUF4470" evidence="10">
    <location>
        <begin position="633"/>
        <end position="725"/>
    </location>
</feature>
<keyword evidence="9" id="KW-0812">Transmembrane</keyword>
<evidence type="ECO:0000256" key="5">
    <source>
        <dbReference type="ARBA" id="ARBA00023002"/>
    </source>
</evidence>
<evidence type="ECO:0000256" key="4">
    <source>
        <dbReference type="ARBA" id="ARBA00022723"/>
    </source>
</evidence>
<evidence type="ECO:0000256" key="2">
    <source>
        <dbReference type="ARBA" id="ARBA00010617"/>
    </source>
</evidence>
<dbReference type="PANTHER" id="PTHR24287">
    <property type="entry name" value="P450, PUTATIVE (EUROFUNG)-RELATED"/>
    <property type="match status" value="1"/>
</dbReference>
<keyword evidence="9" id="KW-0472">Membrane</keyword>
<evidence type="ECO:0000259" key="10">
    <source>
        <dbReference type="Pfam" id="PF14737"/>
    </source>
</evidence>
<accession>A0A4Q2DN28</accession>
<evidence type="ECO:0000256" key="1">
    <source>
        <dbReference type="ARBA" id="ARBA00001971"/>
    </source>
</evidence>
<feature type="transmembrane region" description="Helical" evidence="9">
    <location>
        <begin position="15"/>
        <end position="33"/>
    </location>
</feature>
<dbReference type="Pfam" id="PF14737">
    <property type="entry name" value="DUF4470"/>
    <property type="match status" value="1"/>
</dbReference>
<dbReference type="InterPro" id="IPR017972">
    <property type="entry name" value="Cyt_P450_CS"/>
</dbReference>
<dbReference type="GO" id="GO:0004497">
    <property type="term" value="F:monooxygenase activity"/>
    <property type="evidence" value="ECO:0007669"/>
    <property type="project" value="UniProtKB-KW"/>
</dbReference>
<evidence type="ECO:0000256" key="7">
    <source>
        <dbReference type="ARBA" id="ARBA00023033"/>
    </source>
</evidence>
<evidence type="ECO:0000256" key="3">
    <source>
        <dbReference type="ARBA" id="ARBA00022617"/>
    </source>
</evidence>
<feature type="transmembrane region" description="Helical" evidence="9">
    <location>
        <begin position="40"/>
        <end position="60"/>
    </location>
</feature>
<reference evidence="11 12" key="1">
    <citation type="submission" date="2019-01" db="EMBL/GenBank/DDBJ databases">
        <title>Draft genome sequence of Psathyrella aberdarensis IHI B618.</title>
        <authorList>
            <person name="Buettner E."/>
            <person name="Kellner H."/>
        </authorList>
    </citation>
    <scope>NUCLEOTIDE SEQUENCE [LARGE SCALE GENOMIC DNA]</scope>
    <source>
        <strain evidence="11 12">IHI B618</strain>
    </source>
</reference>
<keyword evidence="12" id="KW-1185">Reference proteome</keyword>
<evidence type="ECO:0000256" key="6">
    <source>
        <dbReference type="ARBA" id="ARBA00023004"/>
    </source>
</evidence>
<dbReference type="GO" id="GO:0005506">
    <property type="term" value="F:iron ion binding"/>
    <property type="evidence" value="ECO:0007669"/>
    <property type="project" value="InterPro"/>
</dbReference>
<gene>
    <name evidence="11" type="ORF">EST38_g4490</name>
</gene>
<dbReference type="InterPro" id="IPR027974">
    <property type="entry name" value="DUF4470"/>
</dbReference>
<dbReference type="STRING" id="2316362.A0A4Q2DN28"/>
<comment type="cofactor">
    <cofactor evidence="1 8">
        <name>heme</name>
        <dbReference type="ChEBI" id="CHEBI:30413"/>
    </cofactor>
</comment>
<dbReference type="GO" id="GO:0016705">
    <property type="term" value="F:oxidoreductase activity, acting on paired donors, with incorporation or reduction of molecular oxygen"/>
    <property type="evidence" value="ECO:0007669"/>
    <property type="project" value="InterPro"/>
</dbReference>
<keyword evidence="4 8" id="KW-0479">Metal-binding</keyword>
<keyword evidence="7" id="KW-0503">Monooxygenase</keyword>
<dbReference type="Pfam" id="PF00067">
    <property type="entry name" value="p450"/>
    <property type="match status" value="2"/>
</dbReference>
<dbReference type="GO" id="GO:0020037">
    <property type="term" value="F:heme binding"/>
    <property type="evidence" value="ECO:0007669"/>
    <property type="project" value="InterPro"/>
</dbReference>
<evidence type="ECO:0000256" key="9">
    <source>
        <dbReference type="SAM" id="Phobius"/>
    </source>
</evidence>
<organism evidence="11 12">
    <name type="scientific">Candolleomyces aberdarensis</name>
    <dbReference type="NCBI Taxonomy" id="2316362"/>
    <lineage>
        <taxon>Eukaryota</taxon>
        <taxon>Fungi</taxon>
        <taxon>Dikarya</taxon>
        <taxon>Basidiomycota</taxon>
        <taxon>Agaricomycotina</taxon>
        <taxon>Agaricomycetes</taxon>
        <taxon>Agaricomycetidae</taxon>
        <taxon>Agaricales</taxon>
        <taxon>Agaricineae</taxon>
        <taxon>Psathyrellaceae</taxon>
        <taxon>Candolleomyces</taxon>
    </lineage>
</organism>
<dbReference type="Gene3D" id="1.10.630.10">
    <property type="entry name" value="Cytochrome P450"/>
    <property type="match status" value="1"/>
</dbReference>
<sequence>MAFTTPGIDFIAQKAIFPALLNYGVLYISLYLSRLSVPQWALVLAAVLPIPGCTFVGMAYRKWRHQQQAEKLGARLAPVIDSRSIGNYRFLIKLNEAWKRGYPGDGLWEYTEEIGTIFNCNVVFEDCIYTLEPEHVKRVLATDFDNFPKGERHIEALSGVLGSGVFSSDGDMWRFHRTMARPFFSRDRVTDLELFDRHIQSAISLMRQRMSAGYAIDFQDLMQRITVDSASEFLFGTSVDSLRITVENLPQPYDHPDYHSSIEAFSFHPSNRISEAFLRAQMVAAQRDKAGWVWPLLEIFGDRAKKEMKLVNEFIDPIVETAVKRNAEKFKSNVGEQVKKKEIRDDESFLDHLASQTSDKTIVKDQALNLLLAGRDTIAATSTFLFYLLSQHPEVSTRLRQEVIDKVGPTKRPTYEDIKGMKYLRAVINGALTLHTPSPNVSHRVHNQPETLRVLPPVPWDTRECINGTVWPSPNTNDKPIYIPPGTQVFYGAIMLHTSEDLWGPDAKEFDPDRWIDDRKQRYIDNPFMFMPFNAGPRICLGQQLAYNELSLIVVRFIQAFSSFVLDEAALPPEARVPTEWSHFNGHGRKGKERFRPKVLLTTSSEGDSETGREGALPEFCPVGMFSVLPGEAYDLLQFSYNEGLASAMYQNIKLCFTAASDIRNLVQTVNALPKGYQGKCDILINESDTIASNRNLVILYILVTGGPSIEEAAELAVHLMYSSRLTANGAAYLRRCVHMIYGDSSRSSDMTFQRTFATRGRGKLYSAQPAIAIKRPVEMFLSRYELPRAMRRMKDVLFDVLRVDERHKLLAGLDPPHRLAQSHFWKTGVLAPFTLDLSPFVNPNRLVFTPQGSWLGRPEDLSPLHGWDVAKVQATGAKHGLDPTGDIFGCLFFHIKQELRVFINRIKDLDINIHHTQYDPRLLSKGVSIGILPSFSDASFDRIDIGDMGDKLGISECLADWGPLLKKSNLHSCIIAHSAGWVESQPTLSRIPLSSPEKVLDFLKWRCRNIPSLEHRLKKLLQQGSYSPAILRLVESLDAFIDYGPSFQEYLNSQDVGATCERLGLYQRKRHTIHPKRFGIHLDAPVSQTLPDISKDEYYNFFTIGGADLLTRFMEFGRQV</sequence>
<keyword evidence="9" id="KW-1133">Transmembrane helix</keyword>
<dbReference type="OrthoDB" id="5282002at2759"/>
<dbReference type="Proteomes" id="UP000290288">
    <property type="component" value="Unassembled WGS sequence"/>
</dbReference>
<proteinExistence type="inferred from homology"/>
<name>A0A4Q2DN28_9AGAR</name>